<feature type="compositionally biased region" description="Low complexity" evidence="1">
    <location>
        <begin position="251"/>
        <end position="274"/>
    </location>
</feature>
<name>A0A5C3PL84_9APHY</name>
<gene>
    <name evidence="2" type="ORF">K466DRAFT_563777</name>
</gene>
<feature type="compositionally biased region" description="Polar residues" evidence="1">
    <location>
        <begin position="1"/>
        <end position="22"/>
    </location>
</feature>
<dbReference type="EMBL" id="ML211057">
    <property type="protein sequence ID" value="TFK90041.1"/>
    <property type="molecule type" value="Genomic_DNA"/>
</dbReference>
<dbReference type="InParanoid" id="A0A5C3PL84"/>
<dbReference type="Proteomes" id="UP000308197">
    <property type="component" value="Unassembled WGS sequence"/>
</dbReference>
<sequence length="411" mass="45219">MSPQLIATYRAQGTTYSEQGTMTDRDASRSISRATAVVEHASASSSEVDTDDMPGLEPITDPESAPTEPAPPNISRMEQYLVLVVNGERRPQEFFRVTVWMERTSSGYRPAVLVDYMSDILGVEGNDVDMWLVFCTEVQDSLLAEMNRALRRRETALAFVNKGYYGTVPEVSRLRQRKQTLLADRETESVRGAHAEHMKFYGYKGRTIDGPVQDRRGPTGLDKACDEQALLGSMLAMSIANADDTMLEGQPAADAPHPTAAPSADISSAASNPPRRTVAGYYANPARDTLARVDVPVVFQHDAGGVGQPGWEAQVAPYVSEPPGVVLVPYNDLLNRRRCPLVIYYDVNAFVTAGSANRCITALTARRDPEASPWCGAVLVLKLDSARMIQFVDVKAKDKKDIQGFFARYRY</sequence>
<feature type="region of interest" description="Disordered" evidence="1">
    <location>
        <begin position="248"/>
        <end position="280"/>
    </location>
</feature>
<feature type="compositionally biased region" description="Low complexity" evidence="1">
    <location>
        <begin position="34"/>
        <end position="47"/>
    </location>
</feature>
<proteinExistence type="predicted"/>
<evidence type="ECO:0000313" key="3">
    <source>
        <dbReference type="Proteomes" id="UP000308197"/>
    </source>
</evidence>
<evidence type="ECO:0000256" key="1">
    <source>
        <dbReference type="SAM" id="MobiDB-lite"/>
    </source>
</evidence>
<organism evidence="2 3">
    <name type="scientific">Polyporus arcularius HHB13444</name>
    <dbReference type="NCBI Taxonomy" id="1314778"/>
    <lineage>
        <taxon>Eukaryota</taxon>
        <taxon>Fungi</taxon>
        <taxon>Dikarya</taxon>
        <taxon>Basidiomycota</taxon>
        <taxon>Agaricomycotina</taxon>
        <taxon>Agaricomycetes</taxon>
        <taxon>Polyporales</taxon>
        <taxon>Polyporaceae</taxon>
        <taxon>Polyporus</taxon>
    </lineage>
</organism>
<evidence type="ECO:0000313" key="2">
    <source>
        <dbReference type="EMBL" id="TFK90041.1"/>
    </source>
</evidence>
<feature type="region of interest" description="Disordered" evidence="1">
    <location>
        <begin position="1"/>
        <end position="73"/>
    </location>
</feature>
<reference evidence="2 3" key="1">
    <citation type="journal article" date="2019" name="Nat. Ecol. Evol.">
        <title>Megaphylogeny resolves global patterns of mushroom evolution.</title>
        <authorList>
            <person name="Varga T."/>
            <person name="Krizsan K."/>
            <person name="Foldi C."/>
            <person name="Dima B."/>
            <person name="Sanchez-Garcia M."/>
            <person name="Sanchez-Ramirez S."/>
            <person name="Szollosi G.J."/>
            <person name="Szarkandi J.G."/>
            <person name="Papp V."/>
            <person name="Albert L."/>
            <person name="Andreopoulos W."/>
            <person name="Angelini C."/>
            <person name="Antonin V."/>
            <person name="Barry K.W."/>
            <person name="Bougher N.L."/>
            <person name="Buchanan P."/>
            <person name="Buyck B."/>
            <person name="Bense V."/>
            <person name="Catcheside P."/>
            <person name="Chovatia M."/>
            <person name="Cooper J."/>
            <person name="Damon W."/>
            <person name="Desjardin D."/>
            <person name="Finy P."/>
            <person name="Geml J."/>
            <person name="Haridas S."/>
            <person name="Hughes K."/>
            <person name="Justo A."/>
            <person name="Karasinski D."/>
            <person name="Kautmanova I."/>
            <person name="Kiss B."/>
            <person name="Kocsube S."/>
            <person name="Kotiranta H."/>
            <person name="LaButti K.M."/>
            <person name="Lechner B.E."/>
            <person name="Liimatainen K."/>
            <person name="Lipzen A."/>
            <person name="Lukacs Z."/>
            <person name="Mihaltcheva S."/>
            <person name="Morgado L.N."/>
            <person name="Niskanen T."/>
            <person name="Noordeloos M.E."/>
            <person name="Ohm R.A."/>
            <person name="Ortiz-Santana B."/>
            <person name="Ovrebo C."/>
            <person name="Racz N."/>
            <person name="Riley R."/>
            <person name="Savchenko A."/>
            <person name="Shiryaev A."/>
            <person name="Soop K."/>
            <person name="Spirin V."/>
            <person name="Szebenyi C."/>
            <person name="Tomsovsky M."/>
            <person name="Tulloss R.E."/>
            <person name="Uehling J."/>
            <person name="Grigoriev I.V."/>
            <person name="Vagvolgyi C."/>
            <person name="Papp T."/>
            <person name="Martin F.M."/>
            <person name="Miettinen O."/>
            <person name="Hibbett D.S."/>
            <person name="Nagy L.G."/>
        </authorList>
    </citation>
    <scope>NUCLEOTIDE SEQUENCE [LARGE SCALE GENOMIC DNA]</scope>
    <source>
        <strain evidence="2 3">HHB13444</strain>
    </source>
</reference>
<keyword evidence="3" id="KW-1185">Reference proteome</keyword>
<accession>A0A5C3PL84</accession>
<dbReference type="AlphaFoldDB" id="A0A5C3PL84"/>
<protein>
    <submittedName>
        <fullName evidence="2">Uncharacterized protein</fullName>
    </submittedName>
</protein>